<dbReference type="GO" id="GO:0005829">
    <property type="term" value="C:cytosol"/>
    <property type="evidence" value="ECO:0007669"/>
    <property type="project" value="TreeGrafter"/>
</dbReference>
<evidence type="ECO:0000256" key="1">
    <source>
        <dbReference type="ARBA" id="ARBA00023027"/>
    </source>
</evidence>
<gene>
    <name evidence="3" type="ORF">FC695_21270</name>
</gene>
<dbReference type="Gene3D" id="3.40.109.10">
    <property type="entry name" value="NADH Oxidase"/>
    <property type="match status" value="1"/>
</dbReference>
<dbReference type="InterPro" id="IPR050627">
    <property type="entry name" value="Nitroreductase/BluB"/>
</dbReference>
<dbReference type="InterPro" id="IPR029479">
    <property type="entry name" value="Nitroreductase"/>
</dbReference>
<dbReference type="SUPFAM" id="SSF55469">
    <property type="entry name" value="FMN-dependent nitroreductase-like"/>
    <property type="match status" value="1"/>
</dbReference>
<sequence length="69" mass="8309">MTNTNEITKEKIMEAFHFRHACKEFDPMHKISEEDFKFILETGRLSPSSFGYEPWKFIVVQNKELREKL</sequence>
<comment type="caution">
    <text evidence="3">The sequence shown here is derived from an EMBL/GenBank/DDBJ whole genome shotgun (WGS) entry which is preliminary data.</text>
</comment>
<protein>
    <submittedName>
        <fullName evidence="3">NAD(P)H-dependent oxidoreductase</fullName>
    </submittedName>
</protein>
<dbReference type="GO" id="GO:0046256">
    <property type="term" value="P:2,4,6-trinitrotoluene catabolic process"/>
    <property type="evidence" value="ECO:0007669"/>
    <property type="project" value="TreeGrafter"/>
</dbReference>
<dbReference type="PANTHER" id="PTHR23026">
    <property type="entry name" value="NADPH NITROREDUCTASE"/>
    <property type="match status" value="1"/>
</dbReference>
<organism evidence="3 4">
    <name type="scientific">Bacillus cereus</name>
    <dbReference type="NCBI Taxonomy" id="1396"/>
    <lineage>
        <taxon>Bacteria</taxon>
        <taxon>Bacillati</taxon>
        <taxon>Bacillota</taxon>
        <taxon>Bacilli</taxon>
        <taxon>Bacillales</taxon>
        <taxon>Bacillaceae</taxon>
        <taxon>Bacillus</taxon>
        <taxon>Bacillus cereus group</taxon>
    </lineage>
</organism>
<keyword evidence="1" id="KW-0520">NAD</keyword>
<dbReference type="Proteomes" id="UP000308444">
    <property type="component" value="Unassembled WGS sequence"/>
</dbReference>
<dbReference type="AlphaFoldDB" id="A0A9X9F4U5"/>
<dbReference type="EMBL" id="SZOH01001549">
    <property type="protein sequence ID" value="TKJ00566.1"/>
    <property type="molecule type" value="Genomic_DNA"/>
</dbReference>
<dbReference type="InterPro" id="IPR000415">
    <property type="entry name" value="Nitroreductase-like"/>
</dbReference>
<proteinExistence type="predicted"/>
<accession>A0A9X9F4U5</accession>
<dbReference type="PANTHER" id="PTHR23026:SF125">
    <property type="entry name" value="OXYGEN-INSENSITIVE NAD(P)H NITROREDUCTASE"/>
    <property type="match status" value="1"/>
</dbReference>
<feature type="domain" description="Nitroreductase" evidence="2">
    <location>
        <begin position="18"/>
        <end position="69"/>
    </location>
</feature>
<reference evidence="3 4" key="1">
    <citation type="journal article" date="2019" name="Environ. Microbiol.">
        <title>An active ?-lactamase is a part of an orchestrated cell wall stress resistance network of Bacillus subtilis and related rhizosphere species.</title>
        <authorList>
            <person name="Bucher T."/>
            <person name="Keren-Paz A."/>
            <person name="Hausser J."/>
            <person name="Olender T."/>
            <person name="Cytryn E."/>
            <person name="Kolodkin-Gal I."/>
        </authorList>
    </citation>
    <scope>NUCLEOTIDE SEQUENCE [LARGE SCALE GENOMIC DNA]</scope>
    <source>
        <strain evidence="3 4">I32</strain>
    </source>
</reference>
<dbReference type="Pfam" id="PF00881">
    <property type="entry name" value="Nitroreductase"/>
    <property type="match status" value="1"/>
</dbReference>
<evidence type="ECO:0000313" key="4">
    <source>
        <dbReference type="Proteomes" id="UP000308444"/>
    </source>
</evidence>
<evidence type="ECO:0000259" key="2">
    <source>
        <dbReference type="Pfam" id="PF00881"/>
    </source>
</evidence>
<dbReference type="GO" id="GO:0046857">
    <property type="term" value="F:oxidoreductase activity, acting on other nitrogenous compounds as donors, with NAD or NADP as acceptor"/>
    <property type="evidence" value="ECO:0007669"/>
    <property type="project" value="TreeGrafter"/>
</dbReference>
<evidence type="ECO:0000313" key="3">
    <source>
        <dbReference type="EMBL" id="TKJ00566.1"/>
    </source>
</evidence>
<name>A0A9X9F4U5_BACCE</name>
<feature type="non-terminal residue" evidence="3">
    <location>
        <position position="69"/>
    </location>
</feature>